<dbReference type="EMBL" id="MNCJ02000325">
    <property type="protein sequence ID" value="KAF5785736.1"/>
    <property type="molecule type" value="Genomic_DNA"/>
</dbReference>
<protein>
    <submittedName>
        <fullName evidence="1">Uncharacterized protein</fullName>
    </submittedName>
</protein>
<evidence type="ECO:0000313" key="2">
    <source>
        <dbReference type="Proteomes" id="UP000215914"/>
    </source>
</evidence>
<dbReference type="Gramene" id="mRNA:HanXRQr2_Chr10g0432181">
    <property type="protein sequence ID" value="mRNA:HanXRQr2_Chr10g0432181"/>
    <property type="gene ID" value="HanXRQr2_Chr10g0432181"/>
</dbReference>
<name>A0A9K3N3B9_HELAN</name>
<reference evidence="1" key="1">
    <citation type="journal article" date="2017" name="Nature">
        <title>The sunflower genome provides insights into oil metabolism, flowering and Asterid evolution.</title>
        <authorList>
            <person name="Badouin H."/>
            <person name="Gouzy J."/>
            <person name="Grassa C.J."/>
            <person name="Murat F."/>
            <person name="Staton S.E."/>
            <person name="Cottret L."/>
            <person name="Lelandais-Briere C."/>
            <person name="Owens G.L."/>
            <person name="Carrere S."/>
            <person name="Mayjonade B."/>
            <person name="Legrand L."/>
            <person name="Gill N."/>
            <person name="Kane N.C."/>
            <person name="Bowers J.E."/>
            <person name="Hubner S."/>
            <person name="Bellec A."/>
            <person name="Berard A."/>
            <person name="Berges H."/>
            <person name="Blanchet N."/>
            <person name="Boniface M.C."/>
            <person name="Brunel D."/>
            <person name="Catrice O."/>
            <person name="Chaidir N."/>
            <person name="Claudel C."/>
            <person name="Donnadieu C."/>
            <person name="Faraut T."/>
            <person name="Fievet G."/>
            <person name="Helmstetter N."/>
            <person name="King M."/>
            <person name="Knapp S.J."/>
            <person name="Lai Z."/>
            <person name="Le Paslier M.C."/>
            <person name="Lippi Y."/>
            <person name="Lorenzon L."/>
            <person name="Mandel J.R."/>
            <person name="Marage G."/>
            <person name="Marchand G."/>
            <person name="Marquand E."/>
            <person name="Bret-Mestries E."/>
            <person name="Morien E."/>
            <person name="Nambeesan S."/>
            <person name="Nguyen T."/>
            <person name="Pegot-Espagnet P."/>
            <person name="Pouilly N."/>
            <person name="Raftis F."/>
            <person name="Sallet E."/>
            <person name="Schiex T."/>
            <person name="Thomas J."/>
            <person name="Vandecasteele C."/>
            <person name="Vares D."/>
            <person name="Vear F."/>
            <person name="Vautrin S."/>
            <person name="Crespi M."/>
            <person name="Mangin B."/>
            <person name="Burke J.M."/>
            <person name="Salse J."/>
            <person name="Munos S."/>
            <person name="Vincourt P."/>
            <person name="Rieseberg L.H."/>
            <person name="Langlade N.B."/>
        </authorList>
    </citation>
    <scope>NUCLEOTIDE SEQUENCE</scope>
    <source>
        <tissue evidence="1">Leaves</tissue>
    </source>
</reference>
<accession>A0A9K3N3B9</accession>
<evidence type="ECO:0000313" key="1">
    <source>
        <dbReference type="EMBL" id="KAF5785736.1"/>
    </source>
</evidence>
<organism evidence="1 2">
    <name type="scientific">Helianthus annuus</name>
    <name type="common">Common sunflower</name>
    <dbReference type="NCBI Taxonomy" id="4232"/>
    <lineage>
        <taxon>Eukaryota</taxon>
        <taxon>Viridiplantae</taxon>
        <taxon>Streptophyta</taxon>
        <taxon>Embryophyta</taxon>
        <taxon>Tracheophyta</taxon>
        <taxon>Spermatophyta</taxon>
        <taxon>Magnoliopsida</taxon>
        <taxon>eudicotyledons</taxon>
        <taxon>Gunneridae</taxon>
        <taxon>Pentapetalae</taxon>
        <taxon>asterids</taxon>
        <taxon>campanulids</taxon>
        <taxon>Asterales</taxon>
        <taxon>Asteraceae</taxon>
        <taxon>Asteroideae</taxon>
        <taxon>Heliantheae alliance</taxon>
        <taxon>Heliantheae</taxon>
        <taxon>Helianthus</taxon>
    </lineage>
</organism>
<dbReference type="Proteomes" id="UP000215914">
    <property type="component" value="Unassembled WGS sequence"/>
</dbReference>
<keyword evidence="2" id="KW-1185">Reference proteome</keyword>
<gene>
    <name evidence="1" type="ORF">HanXRQr2_Chr10g0432181</name>
</gene>
<comment type="caution">
    <text evidence="1">The sequence shown here is derived from an EMBL/GenBank/DDBJ whole genome shotgun (WGS) entry which is preliminary data.</text>
</comment>
<dbReference type="AlphaFoldDB" id="A0A9K3N3B9"/>
<proteinExistence type="predicted"/>
<sequence length="40" mass="4545">MCFTPKCLENSKRGDYVLTVVRLESNLKPCPLHDNLQPQG</sequence>
<reference evidence="1" key="2">
    <citation type="submission" date="2020-06" db="EMBL/GenBank/DDBJ databases">
        <title>Helianthus annuus Genome sequencing and assembly Release 2.</title>
        <authorList>
            <person name="Gouzy J."/>
            <person name="Langlade N."/>
            <person name="Munos S."/>
        </authorList>
    </citation>
    <scope>NUCLEOTIDE SEQUENCE</scope>
    <source>
        <tissue evidence="1">Leaves</tissue>
    </source>
</reference>